<protein>
    <submittedName>
        <fullName evidence="6">Uncharacterized protein</fullName>
    </submittedName>
</protein>
<evidence type="ECO:0000256" key="2">
    <source>
        <dbReference type="PROSITE-ProRule" id="PRU00302"/>
    </source>
</evidence>
<dbReference type="Gene3D" id="2.40.10.10">
    <property type="entry name" value="Trypsin-like serine proteases"/>
    <property type="match status" value="1"/>
</dbReference>
<evidence type="ECO:0000259" key="4">
    <source>
        <dbReference type="PROSITE" id="PS50240"/>
    </source>
</evidence>
<dbReference type="PANTHER" id="PTHR24252">
    <property type="entry name" value="ACROSIN-RELATED"/>
    <property type="match status" value="1"/>
</dbReference>
<dbReference type="CDD" id="cd00033">
    <property type="entry name" value="CCP"/>
    <property type="match status" value="1"/>
</dbReference>
<dbReference type="SUPFAM" id="SSF57535">
    <property type="entry name" value="Complement control module/SCR domain"/>
    <property type="match status" value="1"/>
</dbReference>
<dbReference type="PROSITE" id="PS50240">
    <property type="entry name" value="TRYPSIN_DOM"/>
    <property type="match status" value="1"/>
</dbReference>
<dbReference type="InterPro" id="IPR001879">
    <property type="entry name" value="GPCR_2_extracellular_dom"/>
</dbReference>
<comment type="caution">
    <text evidence="6">The sequence shown here is derived from an EMBL/GenBank/DDBJ whole genome shotgun (WGS) entry which is preliminary data.</text>
</comment>
<dbReference type="InterPro" id="IPR009003">
    <property type="entry name" value="Peptidase_S1_PA"/>
</dbReference>
<organism evidence="6 7">
    <name type="scientific">Periplaneta americana</name>
    <name type="common">American cockroach</name>
    <name type="synonym">Blatta americana</name>
    <dbReference type="NCBI Taxonomy" id="6978"/>
    <lineage>
        <taxon>Eukaryota</taxon>
        <taxon>Metazoa</taxon>
        <taxon>Ecdysozoa</taxon>
        <taxon>Arthropoda</taxon>
        <taxon>Hexapoda</taxon>
        <taxon>Insecta</taxon>
        <taxon>Pterygota</taxon>
        <taxon>Neoptera</taxon>
        <taxon>Polyneoptera</taxon>
        <taxon>Dictyoptera</taxon>
        <taxon>Blattodea</taxon>
        <taxon>Blattoidea</taxon>
        <taxon>Blattidae</taxon>
        <taxon>Blattinae</taxon>
        <taxon>Periplaneta</taxon>
    </lineage>
</organism>
<evidence type="ECO:0000259" key="5">
    <source>
        <dbReference type="PROSITE" id="PS50923"/>
    </source>
</evidence>
<keyword evidence="7" id="KW-1185">Reference proteome</keyword>
<dbReference type="InterPro" id="IPR001254">
    <property type="entry name" value="Trypsin_dom"/>
</dbReference>
<comment type="caution">
    <text evidence="2">Lacks conserved residue(s) required for the propagation of feature annotation.</text>
</comment>
<evidence type="ECO:0000313" key="7">
    <source>
        <dbReference type="Proteomes" id="UP001148838"/>
    </source>
</evidence>
<dbReference type="PANTHER" id="PTHR24252:SF7">
    <property type="entry name" value="HYALIN"/>
    <property type="match status" value="1"/>
</dbReference>
<keyword evidence="1" id="KW-1015">Disulfide bond</keyword>
<gene>
    <name evidence="6" type="ORF">ANN_27008</name>
</gene>
<sequence length="331" mass="37299">MRTVIERIKGPKQQLGTMTFPVPTSGDLTCPSITSPRLSVTCESRWGNRRGWVPCENPVPVGTIARYKCRQYYKPDGEEHEDNTFSECQKDGKWSTDILQCVPECGKLEGGVTPLVVNGQGIKYGTWPWHAGLYNLQAGNWTFWCGGSLVNEYAVITAAHCTWKVNTESLRVVLGKFHREFRVNEEVTQIKDVKQIIMQPTYQDLGGNYGSDVAILVLGSPVEFSPVVQPVCIDWDLKAIDNDLTEGNLGMSGPLCDAMNVPHSSVWRVLHDQQLHPYNRQKVHAMGPADFAPRANFCEWFLYQCVDTPEYPRCVLFTDEAQFTREAVFNC</sequence>
<dbReference type="PROSITE" id="PS50227">
    <property type="entry name" value="G_PROTEIN_RECEP_F2_3"/>
    <property type="match status" value="1"/>
</dbReference>
<dbReference type="PROSITE" id="PS00134">
    <property type="entry name" value="TRYPSIN_HIS"/>
    <property type="match status" value="1"/>
</dbReference>
<proteinExistence type="predicted"/>
<feature type="domain" description="Sushi" evidence="5">
    <location>
        <begin position="40"/>
        <end position="103"/>
    </location>
</feature>
<feature type="domain" description="Peptidase S1" evidence="4">
    <location>
        <begin position="116"/>
        <end position="247"/>
    </location>
</feature>
<dbReference type="EMBL" id="JAJSOF020000040">
    <property type="protein sequence ID" value="KAJ4426199.1"/>
    <property type="molecule type" value="Genomic_DNA"/>
</dbReference>
<evidence type="ECO:0000256" key="1">
    <source>
        <dbReference type="ARBA" id="ARBA00023157"/>
    </source>
</evidence>
<dbReference type="InterPro" id="IPR001314">
    <property type="entry name" value="Peptidase_S1A"/>
</dbReference>
<dbReference type="Pfam" id="PF00089">
    <property type="entry name" value="Trypsin"/>
    <property type="match status" value="1"/>
</dbReference>
<dbReference type="SMART" id="SM00020">
    <property type="entry name" value="Tryp_SPc"/>
    <property type="match status" value="1"/>
</dbReference>
<dbReference type="Proteomes" id="UP001148838">
    <property type="component" value="Unassembled WGS sequence"/>
</dbReference>
<reference evidence="6 7" key="1">
    <citation type="journal article" date="2022" name="Allergy">
        <title>Genome assembly and annotation of Periplaneta americana reveal a comprehensive cockroach allergen profile.</title>
        <authorList>
            <person name="Wang L."/>
            <person name="Xiong Q."/>
            <person name="Saelim N."/>
            <person name="Wang L."/>
            <person name="Nong W."/>
            <person name="Wan A.T."/>
            <person name="Shi M."/>
            <person name="Liu X."/>
            <person name="Cao Q."/>
            <person name="Hui J.H.L."/>
            <person name="Sookrung N."/>
            <person name="Leung T.F."/>
            <person name="Tungtrongchitr A."/>
            <person name="Tsui S.K.W."/>
        </authorList>
    </citation>
    <scope>NUCLEOTIDE SEQUENCE [LARGE SCALE GENOMIC DNA]</scope>
    <source>
        <strain evidence="6">PWHHKU_190912</strain>
    </source>
</reference>
<dbReference type="SUPFAM" id="SSF50494">
    <property type="entry name" value="Trypsin-like serine proteases"/>
    <property type="match status" value="1"/>
</dbReference>
<dbReference type="PROSITE" id="PS50923">
    <property type="entry name" value="SUSHI"/>
    <property type="match status" value="1"/>
</dbReference>
<name>A0ABQ8RX12_PERAM</name>
<dbReference type="InterPro" id="IPR035976">
    <property type="entry name" value="Sushi/SCR/CCP_sf"/>
</dbReference>
<evidence type="ECO:0000259" key="3">
    <source>
        <dbReference type="PROSITE" id="PS50227"/>
    </source>
</evidence>
<evidence type="ECO:0000313" key="6">
    <source>
        <dbReference type="EMBL" id="KAJ4426199.1"/>
    </source>
</evidence>
<dbReference type="InterPro" id="IPR000436">
    <property type="entry name" value="Sushi_SCR_CCP_dom"/>
</dbReference>
<feature type="domain" description="G-protein coupled receptors family 2 profile 1" evidence="3">
    <location>
        <begin position="29"/>
        <end position="109"/>
    </location>
</feature>
<accession>A0ABQ8RX12</accession>
<dbReference type="PRINTS" id="PR00722">
    <property type="entry name" value="CHYMOTRYPSIN"/>
</dbReference>
<dbReference type="InterPro" id="IPR018114">
    <property type="entry name" value="TRYPSIN_HIS"/>
</dbReference>
<dbReference type="InterPro" id="IPR043504">
    <property type="entry name" value="Peptidase_S1_PA_chymotrypsin"/>
</dbReference>
<keyword evidence="2" id="KW-0768">Sushi</keyword>
<dbReference type="Gene3D" id="2.10.70.10">
    <property type="entry name" value="Complement Module, domain 1"/>
    <property type="match status" value="1"/>
</dbReference>